<comment type="caution">
    <text evidence="6">The sequence shown here is derived from an EMBL/GenBank/DDBJ whole genome shotgun (WGS) entry which is preliminary data.</text>
</comment>
<accession>A0ABR4NRA4</accession>
<feature type="region of interest" description="Disordered" evidence="4">
    <location>
        <begin position="463"/>
        <end position="496"/>
    </location>
</feature>
<dbReference type="Gene3D" id="2.10.110.10">
    <property type="entry name" value="Cysteine Rich Protein"/>
    <property type="match status" value="2"/>
</dbReference>
<feature type="region of interest" description="Disordered" evidence="4">
    <location>
        <begin position="197"/>
        <end position="259"/>
    </location>
</feature>
<feature type="domain" description="LIM zinc-binding" evidence="5">
    <location>
        <begin position="564"/>
        <end position="629"/>
    </location>
</feature>
<gene>
    <name evidence="6" type="ORF">RNJ44_01228</name>
</gene>
<dbReference type="PROSITE" id="PS50023">
    <property type="entry name" value="LIM_DOMAIN_2"/>
    <property type="match status" value="1"/>
</dbReference>
<dbReference type="CDD" id="cd09397">
    <property type="entry name" value="LIM1_UF1"/>
    <property type="match status" value="1"/>
</dbReference>
<evidence type="ECO:0000256" key="4">
    <source>
        <dbReference type="SAM" id="MobiDB-lite"/>
    </source>
</evidence>
<keyword evidence="2 3" id="KW-0862">Zinc</keyword>
<dbReference type="SMART" id="SM00132">
    <property type="entry name" value="LIM"/>
    <property type="match status" value="2"/>
</dbReference>
<feature type="compositionally biased region" description="Polar residues" evidence="4">
    <location>
        <begin position="33"/>
        <end position="45"/>
    </location>
</feature>
<keyword evidence="7" id="KW-1185">Reference proteome</keyword>
<evidence type="ECO:0000313" key="7">
    <source>
        <dbReference type="Proteomes" id="UP001623330"/>
    </source>
</evidence>
<evidence type="ECO:0000256" key="2">
    <source>
        <dbReference type="ARBA" id="ARBA00022833"/>
    </source>
</evidence>
<feature type="compositionally biased region" description="Polar residues" evidence="4">
    <location>
        <begin position="245"/>
        <end position="257"/>
    </location>
</feature>
<dbReference type="PANTHER" id="PTHR24211:SF22">
    <property type="entry name" value="TESTIN"/>
    <property type="match status" value="1"/>
</dbReference>
<evidence type="ECO:0000256" key="3">
    <source>
        <dbReference type="PROSITE-ProRule" id="PRU00125"/>
    </source>
</evidence>
<proteinExistence type="predicted"/>
<feature type="region of interest" description="Disordered" evidence="4">
    <location>
        <begin position="33"/>
        <end position="171"/>
    </location>
</feature>
<organism evidence="6 7">
    <name type="scientific">Nakaseomyces bracarensis</name>
    <dbReference type="NCBI Taxonomy" id="273131"/>
    <lineage>
        <taxon>Eukaryota</taxon>
        <taxon>Fungi</taxon>
        <taxon>Dikarya</taxon>
        <taxon>Ascomycota</taxon>
        <taxon>Saccharomycotina</taxon>
        <taxon>Saccharomycetes</taxon>
        <taxon>Saccharomycetales</taxon>
        <taxon>Saccharomycetaceae</taxon>
        <taxon>Nakaseomyces</taxon>
    </lineage>
</organism>
<feature type="compositionally biased region" description="Polar residues" evidence="4">
    <location>
        <begin position="521"/>
        <end position="533"/>
    </location>
</feature>
<dbReference type="Proteomes" id="UP001623330">
    <property type="component" value="Unassembled WGS sequence"/>
</dbReference>
<feature type="compositionally biased region" description="Polar residues" evidence="4">
    <location>
        <begin position="463"/>
        <end position="487"/>
    </location>
</feature>
<dbReference type="Pfam" id="PF00412">
    <property type="entry name" value="LIM"/>
    <property type="match status" value="1"/>
</dbReference>
<dbReference type="SUPFAM" id="SSF57716">
    <property type="entry name" value="Glucocorticoid receptor-like (DNA-binding domain)"/>
    <property type="match status" value="1"/>
</dbReference>
<evidence type="ECO:0000313" key="6">
    <source>
        <dbReference type="EMBL" id="KAL3230779.1"/>
    </source>
</evidence>
<feature type="compositionally biased region" description="Polar residues" evidence="4">
    <location>
        <begin position="142"/>
        <end position="159"/>
    </location>
</feature>
<reference evidence="6 7" key="1">
    <citation type="submission" date="2024-05" db="EMBL/GenBank/DDBJ databases">
        <title>Long read based assembly of the Candida bracarensis genome reveals expanded adhesin content.</title>
        <authorList>
            <person name="Marcet-Houben M."/>
            <person name="Ksiezopolska E."/>
            <person name="Gabaldon T."/>
        </authorList>
    </citation>
    <scope>NUCLEOTIDE SEQUENCE [LARGE SCALE GENOMIC DNA]</scope>
    <source>
        <strain evidence="6 7">CBM6</strain>
    </source>
</reference>
<dbReference type="PANTHER" id="PTHR24211">
    <property type="entry name" value="LIM DOMAIN-CONTAINING PROTEIN"/>
    <property type="match status" value="1"/>
</dbReference>
<keyword evidence="3" id="KW-0440">LIM domain</keyword>
<protein>
    <submittedName>
        <fullName evidence="6">Paxillin-like protein 1</fullName>
    </submittedName>
</protein>
<evidence type="ECO:0000259" key="5">
    <source>
        <dbReference type="PROSITE" id="PS50023"/>
    </source>
</evidence>
<dbReference type="InterPro" id="IPR047120">
    <property type="entry name" value="Pk/Esn/Tes"/>
</dbReference>
<sequence>MYSSMYGSPFPKINPNVRYRTALERAGFDVNNNTSRRVVSGNSVNAPRAKSPPLHSITQNKPQNRGRVVSNTTTTPTKAPSIPKTNAQKSPVVDTNSSNHSREIEEEERTSIPSQNNPGPPVFEDDLPENPYAKSTRPPPQTATSNYPNNSKEMNTNQTTEDDLQTPLDINTSPHIDAVLANPIEKSFQMLTQNDTSMSLNSNTSEEIERKSNILDNNFGNSDYGEDRENSDFVPEIEPPRRSSLRGSNQSQSTSSKNIEDDIDADLNLEPQLSFGNNHQQDISDTESLEFNPNADLSANLEEEPIDYGRDINLNDPIDDDIDEDTRIKSLRLDNIDEKPLLLQDENPSQQFVELKSRTFQRVGEPGNNEEKDDIMEDDQPVTTTNLQVEKLIAQLDDVSLSRNMDINTGSDNSIIGTVENTNMDDIQRNSSKFKKSSAYLSGFPMDLNDINDKNIYDQDNIISNRSSKSSHNTDPRANSNIISPGNGTPVFYKFKQPSPGNFGSLDSLQPAQSDVLETPSKVSRQLEHNNVNIPEFNIEDTSNEEANTPELPTPEIKYPPGEGPCRRCKLDIDGKRIYSKKNNELSGQWHRQCFQCTKCSTTFSKSIPCYILNDQIYCQKHYHEVNNSICRVCQKFIEGECLENDKIERFHMHCLTCVLCKKIITNDYYIFNGEVPLCAEHDIDQLLNEGLMSDSYASNSDVDRKNTLSRRRTRLINFN</sequence>
<feature type="region of interest" description="Disordered" evidence="4">
    <location>
        <begin position="514"/>
        <end position="557"/>
    </location>
</feature>
<name>A0ABR4NRA4_9SACH</name>
<dbReference type="InterPro" id="IPR001781">
    <property type="entry name" value="Znf_LIM"/>
</dbReference>
<evidence type="ECO:0000256" key="1">
    <source>
        <dbReference type="ARBA" id="ARBA00022723"/>
    </source>
</evidence>
<dbReference type="PROSITE" id="PS00478">
    <property type="entry name" value="LIM_DOMAIN_1"/>
    <property type="match status" value="2"/>
</dbReference>
<dbReference type="CDD" id="cd08368">
    <property type="entry name" value="LIM"/>
    <property type="match status" value="1"/>
</dbReference>
<keyword evidence="1 3" id="KW-0479">Metal-binding</keyword>
<feature type="compositionally biased region" description="Polar residues" evidence="4">
    <location>
        <begin position="56"/>
        <end position="95"/>
    </location>
</feature>
<dbReference type="EMBL" id="JBEVYD010000009">
    <property type="protein sequence ID" value="KAL3230779.1"/>
    <property type="molecule type" value="Genomic_DNA"/>
</dbReference>